<feature type="binding site" evidence="11">
    <location>
        <begin position="155"/>
        <end position="159"/>
    </location>
    <ligand>
        <name>NADP(+)</name>
        <dbReference type="ChEBI" id="CHEBI:58349"/>
    </ligand>
</feature>
<evidence type="ECO:0000256" key="2">
    <source>
        <dbReference type="ARBA" id="ARBA00006484"/>
    </source>
</evidence>
<organism evidence="14 15">
    <name type="scientific">Dethiosulfovibrio salsuginis</name>
    <dbReference type="NCBI Taxonomy" id="561720"/>
    <lineage>
        <taxon>Bacteria</taxon>
        <taxon>Thermotogati</taxon>
        <taxon>Synergistota</taxon>
        <taxon>Synergistia</taxon>
        <taxon>Synergistales</taxon>
        <taxon>Dethiosulfovibrionaceae</taxon>
        <taxon>Dethiosulfovibrio</taxon>
    </lineage>
</organism>
<dbReference type="InterPro" id="IPR011284">
    <property type="entry name" value="3oxo_ACP_reduc"/>
</dbReference>
<dbReference type="PRINTS" id="PR00080">
    <property type="entry name" value="SDRFAMILY"/>
</dbReference>
<dbReference type="Gene3D" id="3.40.50.720">
    <property type="entry name" value="NAD(P)-binding Rossmann-like Domain"/>
    <property type="match status" value="1"/>
</dbReference>
<evidence type="ECO:0000256" key="3">
    <source>
        <dbReference type="ARBA" id="ARBA00012948"/>
    </source>
</evidence>
<dbReference type="STRING" id="561720.SAMN06275492_101241"/>
<gene>
    <name evidence="14" type="ORF">SAMN06275492_101241</name>
</gene>
<name>A0A1X7I953_9BACT</name>
<reference evidence="15" key="1">
    <citation type="submission" date="2017-04" db="EMBL/GenBank/DDBJ databases">
        <authorList>
            <person name="Varghese N."/>
            <person name="Submissions S."/>
        </authorList>
    </citation>
    <scope>NUCLEOTIDE SEQUENCE [LARGE SCALE GENOMIC DNA]</scope>
    <source>
        <strain evidence="15">USBA 82</strain>
    </source>
</reference>
<keyword evidence="4 12" id="KW-0444">Lipid biosynthesis</keyword>
<dbReference type="SMART" id="SM00822">
    <property type="entry name" value="PKS_KR"/>
    <property type="match status" value="1"/>
</dbReference>
<dbReference type="EC" id="1.1.1.100" evidence="3 12"/>
<comment type="catalytic activity">
    <reaction evidence="12">
        <text>a (3R)-hydroxyacyl-[ACP] + NADP(+) = a 3-oxoacyl-[ACP] + NADPH + H(+)</text>
        <dbReference type="Rhea" id="RHEA:17397"/>
        <dbReference type="Rhea" id="RHEA-COMP:9916"/>
        <dbReference type="Rhea" id="RHEA-COMP:9945"/>
        <dbReference type="ChEBI" id="CHEBI:15378"/>
        <dbReference type="ChEBI" id="CHEBI:57783"/>
        <dbReference type="ChEBI" id="CHEBI:58349"/>
        <dbReference type="ChEBI" id="CHEBI:78776"/>
        <dbReference type="ChEBI" id="CHEBI:78827"/>
        <dbReference type="EC" id="1.1.1.100"/>
    </reaction>
</comment>
<keyword evidence="6 11" id="KW-0521">NADP</keyword>
<dbReference type="NCBIfam" id="NF009466">
    <property type="entry name" value="PRK12826.1-2"/>
    <property type="match status" value="1"/>
</dbReference>
<keyword evidence="5 12" id="KW-0276">Fatty acid metabolism</keyword>
<dbReference type="CDD" id="cd05333">
    <property type="entry name" value="BKR_SDR_c"/>
    <property type="match status" value="1"/>
</dbReference>
<protein>
    <recommendedName>
        <fullName evidence="3 12">3-oxoacyl-[acyl-carrier-protein] reductase</fullName>
        <ecNumber evidence="3 12">1.1.1.100</ecNumber>
    </recommendedName>
</protein>
<dbReference type="InterPro" id="IPR020904">
    <property type="entry name" value="Sc_DH/Rdtase_CS"/>
</dbReference>
<dbReference type="PANTHER" id="PTHR42879">
    <property type="entry name" value="3-OXOACYL-(ACYL-CARRIER-PROTEIN) REDUCTASE"/>
    <property type="match status" value="1"/>
</dbReference>
<feature type="binding site" evidence="11">
    <location>
        <position position="90"/>
    </location>
    <ligand>
        <name>NADP(+)</name>
        <dbReference type="ChEBI" id="CHEBI:58349"/>
    </ligand>
</feature>
<evidence type="ECO:0000256" key="12">
    <source>
        <dbReference type="RuleBase" id="RU366074"/>
    </source>
</evidence>
<dbReference type="OrthoDB" id="9803333at2"/>
<sequence>MPENGRVVLVTGGAKGIGKAISLKLASAGYQVAVNYRSSAQSASELVEEINASGGVAMAVSGDVSSSDDVKGIFSSVAKELGPVEVLVNNAGVTRDGLLMRMKEEDWDTVIDGNLKSAFLCSKEAIKAMSKGRWGRIVNMASVVGLIGNPGQANYCSSKAGLIGLTKSVAREYAQRGITVNAVAPGFIVTDMTEVLPQSVKDGMVSSIPSGRPGTVEDVASAVAFLVSDEASYITGQVLAVDGGMTMV</sequence>
<evidence type="ECO:0000259" key="13">
    <source>
        <dbReference type="SMART" id="SM00822"/>
    </source>
</evidence>
<dbReference type="GO" id="GO:0051287">
    <property type="term" value="F:NAD binding"/>
    <property type="evidence" value="ECO:0007669"/>
    <property type="project" value="UniProtKB-UniRule"/>
</dbReference>
<dbReference type="AlphaFoldDB" id="A0A1X7I953"/>
<evidence type="ECO:0000313" key="15">
    <source>
        <dbReference type="Proteomes" id="UP000193355"/>
    </source>
</evidence>
<evidence type="ECO:0000256" key="7">
    <source>
        <dbReference type="ARBA" id="ARBA00023002"/>
    </source>
</evidence>
<dbReference type="PROSITE" id="PS00061">
    <property type="entry name" value="ADH_SHORT"/>
    <property type="match status" value="1"/>
</dbReference>
<keyword evidence="9 12" id="KW-0275">Fatty acid biosynthesis</keyword>
<dbReference type="GO" id="GO:0006633">
    <property type="term" value="P:fatty acid biosynthetic process"/>
    <property type="evidence" value="ECO:0007669"/>
    <property type="project" value="UniProtKB-UniPathway"/>
</dbReference>
<dbReference type="EMBL" id="FXBB01000001">
    <property type="protein sequence ID" value="SMG11114.1"/>
    <property type="molecule type" value="Genomic_DNA"/>
</dbReference>
<proteinExistence type="inferred from homology"/>
<dbReference type="NCBIfam" id="NF005559">
    <property type="entry name" value="PRK07231.1"/>
    <property type="match status" value="1"/>
</dbReference>
<evidence type="ECO:0000256" key="1">
    <source>
        <dbReference type="ARBA" id="ARBA00005194"/>
    </source>
</evidence>
<dbReference type="InterPro" id="IPR002347">
    <property type="entry name" value="SDR_fam"/>
</dbReference>
<dbReference type="GO" id="GO:0004316">
    <property type="term" value="F:3-oxoacyl-[acyl-carrier-protein] reductase (NADPH) activity"/>
    <property type="evidence" value="ECO:0007669"/>
    <property type="project" value="UniProtKB-UniRule"/>
</dbReference>
<evidence type="ECO:0000256" key="4">
    <source>
        <dbReference type="ARBA" id="ARBA00022516"/>
    </source>
</evidence>
<evidence type="ECO:0000256" key="9">
    <source>
        <dbReference type="ARBA" id="ARBA00023160"/>
    </source>
</evidence>
<evidence type="ECO:0000256" key="8">
    <source>
        <dbReference type="ARBA" id="ARBA00023098"/>
    </source>
</evidence>
<comment type="pathway">
    <text evidence="1 12">Lipid metabolism; fatty acid biosynthesis.</text>
</comment>
<feature type="active site" description="Proton acceptor" evidence="10">
    <location>
        <position position="155"/>
    </location>
</feature>
<evidence type="ECO:0000256" key="11">
    <source>
        <dbReference type="PIRSR" id="PIRSR611284-2"/>
    </source>
</evidence>
<dbReference type="SUPFAM" id="SSF51735">
    <property type="entry name" value="NAD(P)-binding Rossmann-fold domains"/>
    <property type="match status" value="1"/>
</dbReference>
<dbReference type="PANTHER" id="PTHR42879:SF2">
    <property type="entry name" value="3-OXOACYL-[ACYL-CARRIER-PROTEIN] REDUCTASE FABG"/>
    <property type="match status" value="1"/>
</dbReference>
<evidence type="ECO:0000256" key="6">
    <source>
        <dbReference type="ARBA" id="ARBA00022857"/>
    </source>
</evidence>
<evidence type="ECO:0000256" key="5">
    <source>
        <dbReference type="ARBA" id="ARBA00022832"/>
    </source>
</evidence>
<accession>A0A1X7I953</accession>
<feature type="domain" description="Ketoreductase" evidence="13">
    <location>
        <begin position="6"/>
        <end position="186"/>
    </location>
</feature>
<keyword evidence="15" id="KW-1185">Reference proteome</keyword>
<dbReference type="Proteomes" id="UP000193355">
    <property type="component" value="Unassembled WGS sequence"/>
</dbReference>
<dbReference type="InterPro" id="IPR050259">
    <property type="entry name" value="SDR"/>
</dbReference>
<dbReference type="UniPathway" id="UPA00094"/>
<feature type="binding site" evidence="11">
    <location>
        <position position="188"/>
    </location>
    <ligand>
        <name>NADP(+)</name>
        <dbReference type="ChEBI" id="CHEBI:58349"/>
    </ligand>
</feature>
<comment type="subunit">
    <text evidence="12">Homotetramer.</text>
</comment>
<dbReference type="RefSeq" id="WP_085543521.1">
    <property type="nucleotide sequence ID" value="NZ_FXBB01000001.1"/>
</dbReference>
<comment type="function">
    <text evidence="12">Catalyzes the NADPH-dependent reduction of beta-ketoacyl-ACP substrates to beta-hydroxyacyl-ACP products, the first reductive step in the elongation cycle of fatty acid biosynthesis.</text>
</comment>
<dbReference type="PRINTS" id="PR00081">
    <property type="entry name" value="GDHRDH"/>
</dbReference>
<evidence type="ECO:0000256" key="10">
    <source>
        <dbReference type="PIRSR" id="PIRSR611284-1"/>
    </source>
</evidence>
<keyword evidence="7 12" id="KW-0560">Oxidoreductase</keyword>
<dbReference type="InterPro" id="IPR036291">
    <property type="entry name" value="NAD(P)-bd_dom_sf"/>
</dbReference>
<keyword evidence="8 12" id="KW-0443">Lipid metabolism</keyword>
<comment type="similarity">
    <text evidence="2 12">Belongs to the short-chain dehydrogenases/reductases (SDR) family.</text>
</comment>
<dbReference type="NCBIfam" id="TIGR01830">
    <property type="entry name" value="3oxo_ACP_reduc"/>
    <property type="match status" value="1"/>
</dbReference>
<dbReference type="FunFam" id="3.40.50.720:FF:000037">
    <property type="entry name" value="3-oxoacyl-[acyl-carrier-protein] reductase FabG"/>
    <property type="match status" value="1"/>
</dbReference>
<dbReference type="InterPro" id="IPR057326">
    <property type="entry name" value="KR_dom"/>
</dbReference>
<evidence type="ECO:0000313" key="14">
    <source>
        <dbReference type="EMBL" id="SMG11114.1"/>
    </source>
</evidence>
<dbReference type="Pfam" id="PF13561">
    <property type="entry name" value="adh_short_C2"/>
    <property type="match status" value="1"/>
</dbReference>
<dbReference type="NCBIfam" id="NF004199">
    <property type="entry name" value="PRK05653.1-4"/>
    <property type="match status" value="1"/>
</dbReference>